<sequence length="159" mass="17864">MDPLPSATMENLTQASLDSLIDQLRTLEAEHRSYLSDKENYQITITALANQQQTLSDFAKAVIDQQKEFINVIKSGLASINVNAPANTIVTPVKSQLAKPDKYNGKDKANFKMFITQIKFYIFGNPSYFPTDELKCKAGPLPIRPLPVRRLWKPMECGT</sequence>
<dbReference type="AlphaFoldDB" id="A0A238FGN9"/>
<gene>
    <name evidence="1" type="ORF">BQ2448_3892</name>
</gene>
<proteinExistence type="predicted"/>
<dbReference type="EMBL" id="FMSP01000009">
    <property type="protein sequence ID" value="SCV72355.1"/>
    <property type="molecule type" value="Genomic_DNA"/>
</dbReference>
<dbReference type="Proteomes" id="UP000198372">
    <property type="component" value="Unassembled WGS sequence"/>
</dbReference>
<keyword evidence="2" id="KW-1185">Reference proteome</keyword>
<dbReference type="STRING" id="269621.A0A238FGN9"/>
<organism evidence="1 2">
    <name type="scientific">Microbotryum intermedium</name>
    <dbReference type="NCBI Taxonomy" id="269621"/>
    <lineage>
        <taxon>Eukaryota</taxon>
        <taxon>Fungi</taxon>
        <taxon>Dikarya</taxon>
        <taxon>Basidiomycota</taxon>
        <taxon>Pucciniomycotina</taxon>
        <taxon>Microbotryomycetes</taxon>
        <taxon>Microbotryales</taxon>
        <taxon>Microbotryaceae</taxon>
        <taxon>Microbotryum</taxon>
    </lineage>
</organism>
<evidence type="ECO:0000313" key="2">
    <source>
        <dbReference type="Proteomes" id="UP000198372"/>
    </source>
</evidence>
<name>A0A238FGN9_9BASI</name>
<protein>
    <submittedName>
        <fullName evidence="1">BQ2448_3892 protein</fullName>
    </submittedName>
</protein>
<reference evidence="2" key="1">
    <citation type="submission" date="2016-09" db="EMBL/GenBank/DDBJ databases">
        <authorList>
            <person name="Jeantristanb JTB J.-T."/>
            <person name="Ricardo R."/>
        </authorList>
    </citation>
    <scope>NUCLEOTIDE SEQUENCE [LARGE SCALE GENOMIC DNA]</scope>
</reference>
<evidence type="ECO:0000313" key="1">
    <source>
        <dbReference type="EMBL" id="SCV72355.1"/>
    </source>
</evidence>
<accession>A0A238FGN9</accession>